<proteinExistence type="predicted"/>
<dbReference type="KEGG" id="cre:CHLRE_12g533950v5"/>
<evidence type="ECO:0000313" key="6">
    <source>
        <dbReference type="EMBL" id="PNW75614.1"/>
    </source>
</evidence>
<dbReference type="PANTHER" id="PTHR33514">
    <property type="entry name" value="PROTEIN ABCI12, CHLOROPLASTIC"/>
    <property type="match status" value="1"/>
</dbReference>
<dbReference type="GeneID" id="5718525"/>
<dbReference type="FunCoup" id="A0A2K3D508">
    <property type="interactions" value="373"/>
</dbReference>
<evidence type="ECO:0008006" key="8">
    <source>
        <dbReference type="Google" id="ProtNLM"/>
    </source>
</evidence>
<organism evidence="6 7">
    <name type="scientific">Chlamydomonas reinhardtii</name>
    <name type="common">Chlamydomonas smithii</name>
    <dbReference type="NCBI Taxonomy" id="3055"/>
    <lineage>
        <taxon>Eukaryota</taxon>
        <taxon>Viridiplantae</taxon>
        <taxon>Chlorophyta</taxon>
        <taxon>core chlorophytes</taxon>
        <taxon>Chlorophyceae</taxon>
        <taxon>CS clade</taxon>
        <taxon>Chlamydomonadales</taxon>
        <taxon>Chlamydomonadaceae</taxon>
        <taxon>Chlamydomonas</taxon>
    </lineage>
</organism>
<sequence>MAQRCPSNLHVPNGAPGCSSARIQYPLRLQRRSYDRLPLAVKSSAAAAASAGGGPGKDGAKPQKTPMQQQILNGVLGISNVPYSSFVPSPVTFLHRIDARIKQVWLVALYLMIARASPAIRLAISGSVALVTMANFPERLWQSQLRRLALLCGFIFMTTLLLADSVPPLLQTRAPPLLLESLPAIPATGYQYVLLHVGPITVTHRSLNLAITASSLTFSALQTASLCLVTTPGEEMAVALRWWLAPLRWLRVPVEEVAMTLLLSLRFMSLVFEEIRNLSLGLAARGINWEAQGGAGSLNMAGRLCVRLFGNLFQRSENIAQAMLVRGFQGPADHHLYQMKVNPTSYFANVCALALLLAYSVLIYYFK</sequence>
<accession>A0A2K3D508</accession>
<name>A0A2K3D508_CHLRE</name>
<dbReference type="STRING" id="3055.A0A2K3D508"/>
<comment type="subcellular location">
    <subcellularLocation>
        <location evidence="1">Membrane</location>
        <topology evidence="1">Multi-pass membrane protein</topology>
    </subcellularLocation>
</comment>
<dbReference type="OrthoDB" id="2019294at2759"/>
<evidence type="ECO:0000313" key="7">
    <source>
        <dbReference type="Proteomes" id="UP000006906"/>
    </source>
</evidence>
<dbReference type="Proteomes" id="UP000006906">
    <property type="component" value="Chromosome 12"/>
</dbReference>
<dbReference type="InterPro" id="IPR003339">
    <property type="entry name" value="ABC/ECF_trnsptr_transmembrane"/>
</dbReference>
<keyword evidence="3 5" id="KW-1133">Transmembrane helix</keyword>
<feature type="transmembrane region" description="Helical" evidence="5">
    <location>
        <begin position="346"/>
        <end position="366"/>
    </location>
</feature>
<dbReference type="CDD" id="cd16914">
    <property type="entry name" value="EcfT"/>
    <property type="match status" value="1"/>
</dbReference>
<dbReference type="ExpressionAtlas" id="A0A2K3D508">
    <property type="expression patterns" value="baseline"/>
</dbReference>
<dbReference type="Gramene" id="PNW75614">
    <property type="protein sequence ID" value="PNW75614"/>
    <property type="gene ID" value="CHLRE_12g533950v5"/>
</dbReference>
<dbReference type="EMBL" id="CM008973">
    <property type="protein sequence ID" value="PNW75614.1"/>
    <property type="molecule type" value="Genomic_DNA"/>
</dbReference>
<dbReference type="RefSeq" id="XP_001693003.2">
    <property type="nucleotide sequence ID" value="XM_001692951.2"/>
</dbReference>
<evidence type="ECO:0000256" key="2">
    <source>
        <dbReference type="ARBA" id="ARBA00022692"/>
    </source>
</evidence>
<dbReference type="InParanoid" id="A0A2K3D508"/>
<keyword evidence="7" id="KW-1185">Reference proteome</keyword>
<dbReference type="Pfam" id="PF02361">
    <property type="entry name" value="CbiQ"/>
    <property type="match status" value="1"/>
</dbReference>
<keyword evidence="2 5" id="KW-0812">Transmembrane</keyword>
<evidence type="ECO:0000256" key="4">
    <source>
        <dbReference type="ARBA" id="ARBA00023136"/>
    </source>
</evidence>
<keyword evidence="4 5" id="KW-0472">Membrane</keyword>
<gene>
    <name evidence="6" type="ORF">CHLRE_12g533950v5</name>
</gene>
<dbReference type="PANTHER" id="PTHR33514:SF13">
    <property type="entry name" value="PROTEIN ABCI12, CHLOROPLASTIC"/>
    <property type="match status" value="1"/>
</dbReference>
<evidence type="ECO:0000256" key="1">
    <source>
        <dbReference type="ARBA" id="ARBA00004141"/>
    </source>
</evidence>
<dbReference type="AlphaFoldDB" id="A0A2K3D508"/>
<dbReference type="GO" id="GO:0005886">
    <property type="term" value="C:plasma membrane"/>
    <property type="evidence" value="ECO:0007669"/>
    <property type="project" value="UniProtKB-ARBA"/>
</dbReference>
<reference evidence="6 7" key="1">
    <citation type="journal article" date="2007" name="Science">
        <title>The Chlamydomonas genome reveals the evolution of key animal and plant functions.</title>
        <authorList>
            <person name="Merchant S.S."/>
            <person name="Prochnik S.E."/>
            <person name="Vallon O."/>
            <person name="Harris E.H."/>
            <person name="Karpowicz S.J."/>
            <person name="Witman G.B."/>
            <person name="Terry A."/>
            <person name="Salamov A."/>
            <person name="Fritz-Laylin L.K."/>
            <person name="Marechal-Drouard L."/>
            <person name="Marshall W.F."/>
            <person name="Qu L.H."/>
            <person name="Nelson D.R."/>
            <person name="Sanderfoot A.A."/>
            <person name="Spalding M.H."/>
            <person name="Kapitonov V.V."/>
            <person name="Ren Q."/>
            <person name="Ferris P."/>
            <person name="Lindquist E."/>
            <person name="Shapiro H."/>
            <person name="Lucas S.M."/>
            <person name="Grimwood J."/>
            <person name="Schmutz J."/>
            <person name="Cardol P."/>
            <person name="Cerutti H."/>
            <person name="Chanfreau G."/>
            <person name="Chen C.L."/>
            <person name="Cognat V."/>
            <person name="Croft M.T."/>
            <person name="Dent R."/>
            <person name="Dutcher S."/>
            <person name="Fernandez E."/>
            <person name="Fukuzawa H."/>
            <person name="Gonzalez-Ballester D."/>
            <person name="Gonzalez-Halphen D."/>
            <person name="Hallmann A."/>
            <person name="Hanikenne M."/>
            <person name="Hippler M."/>
            <person name="Inwood W."/>
            <person name="Jabbari K."/>
            <person name="Kalanon M."/>
            <person name="Kuras R."/>
            <person name="Lefebvre P.A."/>
            <person name="Lemaire S.D."/>
            <person name="Lobanov A.V."/>
            <person name="Lohr M."/>
            <person name="Manuell A."/>
            <person name="Meier I."/>
            <person name="Mets L."/>
            <person name="Mittag M."/>
            <person name="Mittelmeier T."/>
            <person name="Moroney J.V."/>
            <person name="Moseley J."/>
            <person name="Napoli C."/>
            <person name="Nedelcu A.M."/>
            <person name="Niyogi K."/>
            <person name="Novoselov S.V."/>
            <person name="Paulsen I.T."/>
            <person name="Pazour G."/>
            <person name="Purton S."/>
            <person name="Ral J.P."/>
            <person name="Riano-Pachon D.M."/>
            <person name="Riekhof W."/>
            <person name="Rymarquis L."/>
            <person name="Schroda M."/>
            <person name="Stern D."/>
            <person name="Umen J."/>
            <person name="Willows R."/>
            <person name="Wilson N."/>
            <person name="Zimmer S.L."/>
            <person name="Allmer J."/>
            <person name="Balk J."/>
            <person name="Bisova K."/>
            <person name="Chen C.J."/>
            <person name="Elias M."/>
            <person name="Gendler K."/>
            <person name="Hauser C."/>
            <person name="Lamb M.R."/>
            <person name="Ledford H."/>
            <person name="Long J.C."/>
            <person name="Minagawa J."/>
            <person name="Page M.D."/>
            <person name="Pan J."/>
            <person name="Pootakham W."/>
            <person name="Roje S."/>
            <person name="Rose A."/>
            <person name="Stahlberg E."/>
            <person name="Terauchi A.M."/>
            <person name="Yang P."/>
            <person name="Ball S."/>
            <person name="Bowler C."/>
            <person name="Dieckmann C.L."/>
            <person name="Gladyshev V.N."/>
            <person name="Green P."/>
            <person name="Jorgensen R."/>
            <person name="Mayfield S."/>
            <person name="Mueller-Roeber B."/>
            <person name="Rajamani S."/>
            <person name="Sayre R.T."/>
            <person name="Brokstein P."/>
            <person name="Dubchak I."/>
            <person name="Goodstein D."/>
            <person name="Hornick L."/>
            <person name="Huang Y.W."/>
            <person name="Jhaveri J."/>
            <person name="Luo Y."/>
            <person name="Martinez D."/>
            <person name="Ngau W.C."/>
            <person name="Otillar B."/>
            <person name="Poliakov A."/>
            <person name="Porter A."/>
            <person name="Szajkowski L."/>
            <person name="Werner G."/>
            <person name="Zhou K."/>
            <person name="Grigoriev I.V."/>
            <person name="Rokhsar D.S."/>
            <person name="Grossman A.R."/>
        </authorList>
    </citation>
    <scope>NUCLEOTIDE SEQUENCE [LARGE SCALE GENOMIC DNA]</scope>
    <source>
        <strain evidence="7">CC-503</strain>
    </source>
</reference>
<evidence type="ECO:0000256" key="3">
    <source>
        <dbReference type="ARBA" id="ARBA00022989"/>
    </source>
</evidence>
<evidence type="ECO:0000256" key="5">
    <source>
        <dbReference type="SAM" id="Phobius"/>
    </source>
</evidence>
<protein>
    <recommendedName>
        <fullName evidence="8">Cobalt transport protein</fullName>
    </recommendedName>
</protein>
<dbReference type="PaxDb" id="3055-EDP03572"/>